<reference evidence="2 3" key="1">
    <citation type="submission" date="2020-10" db="EMBL/GenBank/DDBJ databases">
        <title>ChiBAC.</title>
        <authorList>
            <person name="Zenner C."/>
            <person name="Hitch T.C.A."/>
            <person name="Clavel T."/>
        </authorList>
    </citation>
    <scope>NUCLEOTIDE SEQUENCE [LARGE SCALE GENOMIC DNA]</scope>
    <source>
        <strain evidence="2 3">DSM 109015</strain>
    </source>
</reference>
<organism evidence="2 3">
    <name type="scientific">Gemmiger gallinarum</name>
    <dbReference type="NCBI Taxonomy" id="2779354"/>
    <lineage>
        <taxon>Bacteria</taxon>
        <taxon>Bacillati</taxon>
        <taxon>Bacillota</taxon>
        <taxon>Clostridia</taxon>
        <taxon>Eubacteriales</taxon>
        <taxon>Gemmiger</taxon>
    </lineage>
</organism>
<feature type="region of interest" description="Disordered" evidence="1">
    <location>
        <begin position="36"/>
        <end position="72"/>
    </location>
</feature>
<sequence length="72" mass="7548">MKTGILLFGLGVALLIAALCLAVYFRRHPLPDRFEEAAASSPGRGDDRPAAPSAGPVPPGERTELLPEEPAP</sequence>
<proteinExistence type="predicted"/>
<keyword evidence="3" id="KW-1185">Reference proteome</keyword>
<evidence type="ECO:0000313" key="3">
    <source>
        <dbReference type="Proteomes" id="UP000768567"/>
    </source>
</evidence>
<dbReference type="RefSeq" id="WP_193503240.1">
    <property type="nucleotide sequence ID" value="NZ_JADCKC010000004.1"/>
</dbReference>
<protein>
    <submittedName>
        <fullName evidence="2">Uncharacterized protein</fullName>
    </submittedName>
</protein>
<gene>
    <name evidence="2" type="ORF">INF35_13270</name>
</gene>
<evidence type="ECO:0000256" key="1">
    <source>
        <dbReference type="SAM" id="MobiDB-lite"/>
    </source>
</evidence>
<accession>A0ABR9R6I6</accession>
<dbReference type="EMBL" id="JADCKC010000004">
    <property type="protein sequence ID" value="MBE5038759.1"/>
    <property type="molecule type" value="Genomic_DNA"/>
</dbReference>
<name>A0ABR9R6I6_9FIRM</name>
<dbReference type="Proteomes" id="UP000768567">
    <property type="component" value="Unassembled WGS sequence"/>
</dbReference>
<evidence type="ECO:0000313" key="2">
    <source>
        <dbReference type="EMBL" id="MBE5038759.1"/>
    </source>
</evidence>
<comment type="caution">
    <text evidence="2">The sequence shown here is derived from an EMBL/GenBank/DDBJ whole genome shotgun (WGS) entry which is preliminary data.</text>
</comment>